<organism evidence="1 2">
    <name type="scientific">Coniosporium tulheliwenetii</name>
    <dbReference type="NCBI Taxonomy" id="3383036"/>
    <lineage>
        <taxon>Eukaryota</taxon>
        <taxon>Fungi</taxon>
        <taxon>Dikarya</taxon>
        <taxon>Ascomycota</taxon>
        <taxon>Pezizomycotina</taxon>
        <taxon>Dothideomycetes</taxon>
        <taxon>Dothideomycetes incertae sedis</taxon>
        <taxon>Coniosporium</taxon>
    </lineage>
</organism>
<accession>A0ACC2ZEZ0</accession>
<proteinExistence type="predicted"/>
<dbReference type="EMBL" id="JAPDRP010000006">
    <property type="protein sequence ID" value="KAJ9646409.1"/>
    <property type="molecule type" value="Genomic_DNA"/>
</dbReference>
<keyword evidence="2" id="KW-1185">Reference proteome</keyword>
<gene>
    <name evidence="1" type="ORF">H2199_002458</name>
</gene>
<evidence type="ECO:0000313" key="2">
    <source>
        <dbReference type="Proteomes" id="UP001172680"/>
    </source>
</evidence>
<comment type="caution">
    <text evidence="1">The sequence shown here is derived from an EMBL/GenBank/DDBJ whole genome shotgun (WGS) entry which is preliminary data.</text>
</comment>
<sequence>MKFSTALLASTLLATALANKLGVTCLDNYGRATAGDIQRGINDIHGWGNQPIYVDGHACVQLSCINNSGVVLCNDNDWQIAPMSDYIASYAGDIIDLCGRNHAPHNPLSTQLYTHLFPNPTSTDPPTFTAHLTKHLIPEVRIETATFYGSLDSTEARYPGLNYTFPPHRKRLGRFEHHARLFAAFDALGWTDSEVLGFCRWEGTVWARERFERDEGWEGDIRIKTDIEVEIEEMGEAGGDGEEGDIEGEPMEEDEGVRDLMAEVDAVSDDTDSDEDELQSIGYPLNQQLLQAARLQGQAAPTDPEWEQLLKEAQERGVFLGDMSSAFAARALRTAMRVDATAAGAAAAAAMSQGVARL</sequence>
<evidence type="ECO:0000313" key="1">
    <source>
        <dbReference type="EMBL" id="KAJ9646409.1"/>
    </source>
</evidence>
<dbReference type="Proteomes" id="UP001172680">
    <property type="component" value="Unassembled WGS sequence"/>
</dbReference>
<reference evidence="1" key="1">
    <citation type="submission" date="2022-10" db="EMBL/GenBank/DDBJ databases">
        <title>Culturing micro-colonial fungi from biological soil crusts in the Mojave desert and describing Neophaeococcomyces mojavensis, and introducing the new genera and species Taxawa tesnikishii.</title>
        <authorList>
            <person name="Kurbessoian T."/>
            <person name="Stajich J.E."/>
        </authorList>
    </citation>
    <scope>NUCLEOTIDE SEQUENCE</scope>
    <source>
        <strain evidence="1">JES_115</strain>
    </source>
</reference>
<protein>
    <submittedName>
        <fullName evidence="1">Uncharacterized protein</fullName>
    </submittedName>
</protein>
<name>A0ACC2ZEZ0_9PEZI</name>